<comment type="caution">
    <text evidence="1">The sequence shown here is derived from an EMBL/GenBank/DDBJ whole genome shotgun (WGS) entry which is preliminary data.</text>
</comment>
<keyword evidence="2" id="KW-1185">Reference proteome</keyword>
<organism evidence="1 2">
    <name type="scientific">Catenuloplanes indicus</name>
    <dbReference type="NCBI Taxonomy" id="137267"/>
    <lineage>
        <taxon>Bacteria</taxon>
        <taxon>Bacillati</taxon>
        <taxon>Actinomycetota</taxon>
        <taxon>Actinomycetes</taxon>
        <taxon>Micromonosporales</taxon>
        <taxon>Micromonosporaceae</taxon>
        <taxon>Catenuloplanes</taxon>
    </lineage>
</organism>
<sequence>MSAVTVAGLPPFEVAAAVEGVRCWEADAPPVAWSGDRNVRVYVLRQGDEPDFPDGTDLELIRGVVRNLAGYVHAALAYLHAALLTDPGYFGLSDDDLAAYEALEPHELPLSGPELLFRAGDEWDMRFAEGSIPICDPYGIIVTFDRDRPVGVEDISGAEDVL</sequence>
<proteinExistence type="predicted"/>
<protein>
    <submittedName>
        <fullName evidence="1">Uncharacterized protein</fullName>
    </submittedName>
</protein>
<evidence type="ECO:0000313" key="1">
    <source>
        <dbReference type="EMBL" id="MDQ0370223.1"/>
    </source>
</evidence>
<accession>A0AAE3W5G6</accession>
<name>A0AAE3W5G6_9ACTN</name>
<dbReference type="Proteomes" id="UP001240236">
    <property type="component" value="Unassembled WGS sequence"/>
</dbReference>
<dbReference type="AlphaFoldDB" id="A0AAE3W5G6"/>
<evidence type="ECO:0000313" key="2">
    <source>
        <dbReference type="Proteomes" id="UP001240236"/>
    </source>
</evidence>
<dbReference type="EMBL" id="JAUSUZ010000001">
    <property type="protein sequence ID" value="MDQ0370223.1"/>
    <property type="molecule type" value="Genomic_DNA"/>
</dbReference>
<dbReference type="RefSeq" id="WP_307246025.1">
    <property type="nucleotide sequence ID" value="NZ_JAUSUZ010000001.1"/>
</dbReference>
<gene>
    <name evidence="1" type="ORF">J2S42_006892</name>
</gene>
<reference evidence="1 2" key="1">
    <citation type="submission" date="2023-07" db="EMBL/GenBank/DDBJ databases">
        <title>Sequencing the genomes of 1000 actinobacteria strains.</title>
        <authorList>
            <person name="Klenk H.-P."/>
        </authorList>
    </citation>
    <scope>NUCLEOTIDE SEQUENCE [LARGE SCALE GENOMIC DNA]</scope>
    <source>
        <strain evidence="1 2">DSM 44709</strain>
    </source>
</reference>